<dbReference type="RefSeq" id="WP_345358116.1">
    <property type="nucleotide sequence ID" value="NZ_BAABHJ010000016.1"/>
</dbReference>
<evidence type="ECO:0008006" key="4">
    <source>
        <dbReference type="Google" id="ProtNLM"/>
    </source>
</evidence>
<gene>
    <name evidence="2" type="ORF">GCM10023195_46630</name>
</gene>
<protein>
    <recommendedName>
        <fullName evidence="4">DUF222 domain-containing protein</fullName>
    </recommendedName>
</protein>
<dbReference type="EMBL" id="BAABHJ010000016">
    <property type="protein sequence ID" value="GAA4611032.1"/>
    <property type="molecule type" value="Genomic_DNA"/>
</dbReference>
<keyword evidence="3" id="KW-1185">Reference proteome</keyword>
<name>A0ABP8TQ68_9ACTN</name>
<evidence type="ECO:0000313" key="2">
    <source>
        <dbReference type="EMBL" id="GAA4611032.1"/>
    </source>
</evidence>
<reference evidence="3" key="1">
    <citation type="journal article" date="2019" name="Int. J. Syst. Evol. Microbiol.">
        <title>The Global Catalogue of Microorganisms (GCM) 10K type strain sequencing project: providing services to taxonomists for standard genome sequencing and annotation.</title>
        <authorList>
            <consortium name="The Broad Institute Genomics Platform"/>
            <consortium name="The Broad Institute Genome Sequencing Center for Infectious Disease"/>
            <person name="Wu L."/>
            <person name="Ma J."/>
        </authorList>
    </citation>
    <scope>NUCLEOTIDE SEQUENCE [LARGE SCALE GENOMIC DNA]</scope>
    <source>
        <strain evidence="3">JCM 17938</strain>
    </source>
</reference>
<accession>A0ABP8TQ68</accession>
<comment type="caution">
    <text evidence="2">The sequence shown here is derived from an EMBL/GenBank/DDBJ whole genome shotgun (WGS) entry which is preliminary data.</text>
</comment>
<feature type="region of interest" description="Disordered" evidence="1">
    <location>
        <begin position="311"/>
        <end position="337"/>
    </location>
</feature>
<dbReference type="Proteomes" id="UP001500212">
    <property type="component" value="Unassembled WGS sequence"/>
</dbReference>
<evidence type="ECO:0000313" key="3">
    <source>
        <dbReference type="Proteomes" id="UP001500212"/>
    </source>
</evidence>
<evidence type="ECO:0000256" key="1">
    <source>
        <dbReference type="SAM" id="MobiDB-lite"/>
    </source>
</evidence>
<organism evidence="2 3">
    <name type="scientific">Actinoallomurus liliacearum</name>
    <dbReference type="NCBI Taxonomy" id="1080073"/>
    <lineage>
        <taxon>Bacteria</taxon>
        <taxon>Bacillati</taxon>
        <taxon>Actinomycetota</taxon>
        <taxon>Actinomycetes</taxon>
        <taxon>Streptosporangiales</taxon>
        <taxon>Thermomonosporaceae</taxon>
        <taxon>Actinoallomurus</taxon>
    </lineage>
</organism>
<proteinExistence type="predicted"/>
<sequence>MAGQDGLRASAARDKDFVGIDTAAMARLIQQMTSASNAITAWLRTNAALPPSVPRTGLHQAAAVESWARAQPGMLSRRRSYAIAHLSKGAADMPRVGAGHLGGRPGGTTTAGAGHSVGHFPDAHAATRAGSADAAAIHAASAAGRPVPVAVWKRLTADADDPDYVKGLYARLGPAGAADLIGAALGRQARLATVRESLGLASHHLRMSEKWLREFLEEATRKGVHDDAVRLLEHAGLDRRAKVALGHIGLAHLVAAPPGHRIPTPNPPHEAMIRPAAADPEAAAELHARHSEAVHRALAAHPGSTVLQALAAHPTPERSERIGSTAPPVTPPAEEGP</sequence>